<comment type="caution">
    <text evidence="1">The sequence shown here is derived from an EMBL/GenBank/DDBJ whole genome shotgun (WGS) entry which is preliminary data.</text>
</comment>
<dbReference type="EMBL" id="JAQIZT010000002">
    <property type="protein sequence ID" value="KAJ7006789.1"/>
    <property type="molecule type" value="Genomic_DNA"/>
</dbReference>
<dbReference type="AlphaFoldDB" id="A0AAD6WDR4"/>
<gene>
    <name evidence="1" type="ORF">NC653_005982</name>
</gene>
<organism evidence="1 2">
    <name type="scientific">Populus alba x Populus x berolinensis</name>
    <dbReference type="NCBI Taxonomy" id="444605"/>
    <lineage>
        <taxon>Eukaryota</taxon>
        <taxon>Viridiplantae</taxon>
        <taxon>Streptophyta</taxon>
        <taxon>Embryophyta</taxon>
        <taxon>Tracheophyta</taxon>
        <taxon>Spermatophyta</taxon>
        <taxon>Magnoliopsida</taxon>
        <taxon>eudicotyledons</taxon>
        <taxon>Gunneridae</taxon>
        <taxon>Pentapetalae</taxon>
        <taxon>rosids</taxon>
        <taxon>fabids</taxon>
        <taxon>Malpighiales</taxon>
        <taxon>Salicaceae</taxon>
        <taxon>Saliceae</taxon>
        <taxon>Populus</taxon>
    </lineage>
</organism>
<accession>A0AAD6WDR4</accession>
<sequence length="34" mass="4364">MSNELIQVNFWWRIRIFCKIIIRKQRTFHQRSKS</sequence>
<dbReference type="Proteomes" id="UP001164929">
    <property type="component" value="Chromosome 2"/>
</dbReference>
<proteinExistence type="predicted"/>
<name>A0AAD6WDR4_9ROSI</name>
<evidence type="ECO:0000313" key="1">
    <source>
        <dbReference type="EMBL" id="KAJ7006789.1"/>
    </source>
</evidence>
<evidence type="ECO:0000313" key="2">
    <source>
        <dbReference type="Proteomes" id="UP001164929"/>
    </source>
</evidence>
<reference evidence="1" key="1">
    <citation type="journal article" date="2023" name="Mol. Ecol. Resour.">
        <title>Chromosome-level genome assembly of a triploid poplar Populus alba 'Berolinensis'.</title>
        <authorList>
            <person name="Chen S."/>
            <person name="Yu Y."/>
            <person name="Wang X."/>
            <person name="Wang S."/>
            <person name="Zhang T."/>
            <person name="Zhou Y."/>
            <person name="He R."/>
            <person name="Meng N."/>
            <person name="Wang Y."/>
            <person name="Liu W."/>
            <person name="Liu Z."/>
            <person name="Liu J."/>
            <person name="Guo Q."/>
            <person name="Huang H."/>
            <person name="Sederoff R.R."/>
            <person name="Wang G."/>
            <person name="Qu G."/>
            <person name="Chen S."/>
        </authorList>
    </citation>
    <scope>NUCLEOTIDE SEQUENCE</scope>
    <source>
        <strain evidence="1">SC-2020</strain>
    </source>
</reference>
<keyword evidence="2" id="KW-1185">Reference proteome</keyword>
<protein>
    <submittedName>
        <fullName evidence="1">Uncharacterized protein</fullName>
    </submittedName>
</protein>